<dbReference type="GO" id="GO:0046982">
    <property type="term" value="F:protein heterodimerization activity"/>
    <property type="evidence" value="ECO:0007669"/>
    <property type="project" value="InterPro"/>
</dbReference>
<dbReference type="GO" id="GO:0006272">
    <property type="term" value="P:leading strand elongation"/>
    <property type="evidence" value="ECO:0007669"/>
    <property type="project" value="TreeGrafter"/>
</dbReference>
<protein>
    <submittedName>
        <fullName evidence="5">Probable DNA polymerase epsilon, subunit C</fullName>
    </submittedName>
</protein>
<dbReference type="GO" id="GO:0008623">
    <property type="term" value="C:CHRAC"/>
    <property type="evidence" value="ECO:0007669"/>
    <property type="project" value="TreeGrafter"/>
</dbReference>
<dbReference type="Gene3D" id="1.10.20.10">
    <property type="entry name" value="Histone, subunit A"/>
    <property type="match status" value="1"/>
</dbReference>
<evidence type="ECO:0000256" key="2">
    <source>
        <dbReference type="ARBA" id="ARBA00023242"/>
    </source>
</evidence>
<evidence type="ECO:0000256" key="1">
    <source>
        <dbReference type="ARBA" id="ARBA00004123"/>
    </source>
</evidence>
<dbReference type="EMBL" id="AP006500">
    <property type="protein sequence ID" value="BAM82557.1"/>
    <property type="molecule type" value="Genomic_DNA"/>
</dbReference>
<keyword evidence="4" id="KW-0812">Transmembrane</keyword>
<dbReference type="SUPFAM" id="SSF47113">
    <property type="entry name" value="Histone-fold"/>
    <property type="match status" value="1"/>
</dbReference>
<name>M1VH22_CYAM1</name>
<dbReference type="Gramene" id="CMR360CT">
    <property type="protein sequence ID" value="CMR360CT"/>
    <property type="gene ID" value="CMR360C"/>
</dbReference>
<dbReference type="CDD" id="cd22928">
    <property type="entry name" value="HFD_POLE3_DPB4"/>
    <property type="match status" value="1"/>
</dbReference>
<evidence type="ECO:0000313" key="5">
    <source>
        <dbReference type="EMBL" id="BAM82557.1"/>
    </source>
</evidence>
<dbReference type="KEGG" id="cme:CYME_CMR360C"/>
<evidence type="ECO:0000313" key="6">
    <source>
        <dbReference type="Proteomes" id="UP000007014"/>
    </source>
</evidence>
<reference evidence="5 6" key="2">
    <citation type="journal article" date="2007" name="BMC Biol.">
        <title>A 100%-complete sequence reveals unusually simple genomic features in the hot-spring red alga Cyanidioschyzon merolae.</title>
        <authorList>
            <person name="Nozaki H."/>
            <person name="Takano H."/>
            <person name="Misumi O."/>
            <person name="Terasawa K."/>
            <person name="Matsuzaki M."/>
            <person name="Maruyama S."/>
            <person name="Nishida K."/>
            <person name="Yagisawa F."/>
            <person name="Yoshida Y."/>
            <person name="Fujiwara T."/>
            <person name="Takio S."/>
            <person name="Tamura K."/>
            <person name="Chung S.J."/>
            <person name="Nakamura S."/>
            <person name="Kuroiwa H."/>
            <person name="Tanaka K."/>
            <person name="Sato N."/>
            <person name="Kuroiwa T."/>
        </authorList>
    </citation>
    <scope>NUCLEOTIDE SEQUENCE [LARGE SCALE GENOMIC DNA]</scope>
    <source>
        <strain evidence="5 6">10D</strain>
    </source>
</reference>
<keyword evidence="4" id="KW-0472">Membrane</keyword>
<dbReference type="RefSeq" id="XP_005538593.1">
    <property type="nucleotide sequence ID" value="XM_005538536.1"/>
</dbReference>
<dbReference type="Proteomes" id="UP000007014">
    <property type="component" value="Chromosome 18"/>
</dbReference>
<accession>M1VH22</accession>
<dbReference type="AlphaFoldDB" id="M1VH22"/>
<dbReference type="InterPro" id="IPR051377">
    <property type="entry name" value="DNA_Pol-Epsilon_Subunit"/>
</dbReference>
<evidence type="ECO:0000256" key="3">
    <source>
        <dbReference type="SAM" id="MobiDB-lite"/>
    </source>
</evidence>
<dbReference type="InterPro" id="IPR009072">
    <property type="entry name" value="Histone-fold"/>
</dbReference>
<dbReference type="STRING" id="280699.M1VH22"/>
<dbReference type="GO" id="GO:0006974">
    <property type="term" value="P:DNA damage response"/>
    <property type="evidence" value="ECO:0007669"/>
    <property type="project" value="TreeGrafter"/>
</dbReference>
<keyword evidence="2" id="KW-0539">Nucleus</keyword>
<proteinExistence type="predicted"/>
<feature type="region of interest" description="Disordered" evidence="3">
    <location>
        <begin position="124"/>
        <end position="169"/>
    </location>
</feature>
<sequence>MSHLQIEIDESLRFPAATLKKIIRRKLDKLLSDELVPREDGASEARRVQLDKDAQLAFSAAATVFVSYITAISTAVGAERKRTTLNMDDVIEALRRTEFEDFAVEVEQFVQNWRMLNERRKAQARQARVERKRKEPENSDVENDDGAYASDMPQEDTEDPEEDDLIEGT</sequence>
<dbReference type="GO" id="GO:0031507">
    <property type="term" value="P:heterochromatin formation"/>
    <property type="evidence" value="ECO:0007669"/>
    <property type="project" value="TreeGrafter"/>
</dbReference>
<keyword evidence="4" id="KW-1133">Transmembrane helix</keyword>
<gene>
    <name evidence="5" type="ORF">CYME_CMR360C</name>
</gene>
<dbReference type="PANTHER" id="PTHR46172:SF1">
    <property type="entry name" value="DNA POLYMERASE EPSILON SUBUNIT 3"/>
    <property type="match status" value="1"/>
</dbReference>
<dbReference type="PANTHER" id="PTHR46172">
    <property type="entry name" value="DNA POLYMERASE EPSILON SUBUNIT 3"/>
    <property type="match status" value="1"/>
</dbReference>
<feature type="transmembrane region" description="Helical" evidence="4">
    <location>
        <begin position="56"/>
        <end position="78"/>
    </location>
</feature>
<dbReference type="OrthoDB" id="1707486at2759"/>
<feature type="compositionally biased region" description="Acidic residues" evidence="3">
    <location>
        <begin position="153"/>
        <end position="169"/>
    </location>
</feature>
<dbReference type="eggNOG" id="ENOG502SWST">
    <property type="taxonomic scope" value="Eukaryota"/>
</dbReference>
<dbReference type="GO" id="GO:0008622">
    <property type="term" value="C:epsilon DNA polymerase complex"/>
    <property type="evidence" value="ECO:0007669"/>
    <property type="project" value="TreeGrafter"/>
</dbReference>
<dbReference type="OMA" id="KQNHRTI"/>
<evidence type="ECO:0000256" key="4">
    <source>
        <dbReference type="SAM" id="Phobius"/>
    </source>
</evidence>
<feature type="compositionally biased region" description="Basic and acidic residues" evidence="3">
    <location>
        <begin position="124"/>
        <end position="137"/>
    </location>
</feature>
<organism evidence="5 6">
    <name type="scientific">Cyanidioschyzon merolae (strain NIES-3377 / 10D)</name>
    <name type="common">Unicellular red alga</name>
    <dbReference type="NCBI Taxonomy" id="280699"/>
    <lineage>
        <taxon>Eukaryota</taxon>
        <taxon>Rhodophyta</taxon>
        <taxon>Bangiophyceae</taxon>
        <taxon>Cyanidiales</taxon>
        <taxon>Cyanidiaceae</taxon>
        <taxon>Cyanidioschyzon</taxon>
    </lineage>
</organism>
<keyword evidence="6" id="KW-1185">Reference proteome</keyword>
<dbReference type="HOGENOM" id="CLU_1580764_0_0_1"/>
<comment type="subcellular location">
    <subcellularLocation>
        <location evidence="1">Nucleus</location>
    </subcellularLocation>
</comment>
<reference evidence="5 6" key="1">
    <citation type="journal article" date="2004" name="Nature">
        <title>Genome sequence of the ultrasmall unicellular red alga Cyanidioschyzon merolae 10D.</title>
        <authorList>
            <person name="Matsuzaki M."/>
            <person name="Misumi O."/>
            <person name="Shin-i T."/>
            <person name="Maruyama S."/>
            <person name="Takahara M."/>
            <person name="Miyagishima S."/>
            <person name="Mori T."/>
            <person name="Nishida K."/>
            <person name="Yagisawa F."/>
            <person name="Nishida K."/>
            <person name="Yoshida Y."/>
            <person name="Nishimura Y."/>
            <person name="Nakao S."/>
            <person name="Kobayashi T."/>
            <person name="Momoyama Y."/>
            <person name="Higashiyama T."/>
            <person name="Minoda A."/>
            <person name="Sano M."/>
            <person name="Nomoto H."/>
            <person name="Oishi K."/>
            <person name="Hayashi H."/>
            <person name="Ohta F."/>
            <person name="Nishizaka S."/>
            <person name="Haga S."/>
            <person name="Miura S."/>
            <person name="Morishita T."/>
            <person name="Kabeya Y."/>
            <person name="Terasawa K."/>
            <person name="Suzuki Y."/>
            <person name="Ishii Y."/>
            <person name="Asakawa S."/>
            <person name="Takano H."/>
            <person name="Ohta N."/>
            <person name="Kuroiwa H."/>
            <person name="Tanaka K."/>
            <person name="Shimizu N."/>
            <person name="Sugano S."/>
            <person name="Sato N."/>
            <person name="Nozaki H."/>
            <person name="Ogasawara N."/>
            <person name="Kohara Y."/>
            <person name="Kuroiwa T."/>
        </authorList>
    </citation>
    <scope>NUCLEOTIDE SEQUENCE [LARGE SCALE GENOMIC DNA]</scope>
    <source>
        <strain evidence="5 6">10D</strain>
    </source>
</reference>
<dbReference type="GeneID" id="16997015"/>
<dbReference type="GO" id="GO:0031490">
    <property type="term" value="F:chromatin DNA binding"/>
    <property type="evidence" value="ECO:0007669"/>
    <property type="project" value="TreeGrafter"/>
</dbReference>